<dbReference type="InterPro" id="IPR003509">
    <property type="entry name" value="UPF0102_YraN-like"/>
</dbReference>
<dbReference type="GO" id="GO:0003676">
    <property type="term" value="F:nucleic acid binding"/>
    <property type="evidence" value="ECO:0007669"/>
    <property type="project" value="InterPro"/>
</dbReference>
<proteinExistence type="inferred from homology"/>
<gene>
    <name evidence="3" type="ORF">FOZ76_11555</name>
</gene>
<protein>
    <recommendedName>
        <fullName evidence="2">UPF0102 protein FOZ76_11555</fullName>
    </recommendedName>
</protein>
<accession>A0A556AQE4</accession>
<name>A0A556AQE4_9BURK</name>
<dbReference type="AlphaFoldDB" id="A0A556AQE4"/>
<reference evidence="3 4" key="1">
    <citation type="submission" date="2019-07" db="EMBL/GenBank/DDBJ databases">
        <title>Qingshengfaniella alkalisoli gen. nov., sp. nov., isolated from saline soil.</title>
        <authorList>
            <person name="Xu L."/>
            <person name="Huang X.-X."/>
            <person name="Sun J.-Q."/>
        </authorList>
    </citation>
    <scope>NUCLEOTIDE SEQUENCE [LARGE SCALE GENOMIC DNA]</scope>
    <source>
        <strain evidence="3 4">DSM 27279</strain>
    </source>
</reference>
<sequence length="127" mass="13875">MAAQPAAVSATQRQGELAQARARAHLEAAGLVCVAQNLRARTGELDLVMRDGEHLVFVEVRERRGGSHGGALASVGWDKRRRLMRTAQVFLQTLWRGPVPACRFDVVALEGEALQWVRGAFDETGNV</sequence>
<keyword evidence="4" id="KW-1185">Reference proteome</keyword>
<dbReference type="NCBIfam" id="TIGR00252">
    <property type="entry name" value="YraN family protein"/>
    <property type="match status" value="1"/>
</dbReference>
<dbReference type="InterPro" id="IPR011856">
    <property type="entry name" value="tRNA_endonuc-like_dom_sf"/>
</dbReference>
<dbReference type="EMBL" id="VLTJ01000022">
    <property type="protein sequence ID" value="TSH95127.1"/>
    <property type="molecule type" value="Genomic_DNA"/>
</dbReference>
<dbReference type="Proteomes" id="UP000318405">
    <property type="component" value="Unassembled WGS sequence"/>
</dbReference>
<dbReference type="SUPFAM" id="SSF52980">
    <property type="entry name" value="Restriction endonuclease-like"/>
    <property type="match status" value="1"/>
</dbReference>
<dbReference type="NCBIfam" id="NF009150">
    <property type="entry name" value="PRK12497.1-3"/>
    <property type="match status" value="1"/>
</dbReference>
<dbReference type="Gene3D" id="3.40.1350.10">
    <property type="match status" value="1"/>
</dbReference>
<dbReference type="OrthoDB" id="9794876at2"/>
<evidence type="ECO:0000256" key="2">
    <source>
        <dbReference type="HAMAP-Rule" id="MF_00048"/>
    </source>
</evidence>
<dbReference type="Pfam" id="PF02021">
    <property type="entry name" value="UPF0102"/>
    <property type="match status" value="1"/>
</dbReference>
<organism evidence="3 4">
    <name type="scientific">Verticiella sediminum</name>
    <dbReference type="NCBI Taxonomy" id="1247510"/>
    <lineage>
        <taxon>Bacteria</taxon>
        <taxon>Pseudomonadati</taxon>
        <taxon>Pseudomonadota</taxon>
        <taxon>Betaproteobacteria</taxon>
        <taxon>Burkholderiales</taxon>
        <taxon>Alcaligenaceae</taxon>
        <taxon>Verticiella</taxon>
    </lineage>
</organism>
<dbReference type="HAMAP" id="MF_00048">
    <property type="entry name" value="UPF0102"/>
    <property type="match status" value="1"/>
</dbReference>
<evidence type="ECO:0000313" key="4">
    <source>
        <dbReference type="Proteomes" id="UP000318405"/>
    </source>
</evidence>
<dbReference type="PANTHER" id="PTHR34039:SF1">
    <property type="entry name" value="UPF0102 PROTEIN YRAN"/>
    <property type="match status" value="1"/>
</dbReference>
<dbReference type="InterPro" id="IPR011335">
    <property type="entry name" value="Restrct_endonuc-II-like"/>
</dbReference>
<comment type="caution">
    <text evidence="3">The sequence shown here is derived from an EMBL/GenBank/DDBJ whole genome shotgun (WGS) entry which is preliminary data.</text>
</comment>
<dbReference type="PANTHER" id="PTHR34039">
    <property type="entry name" value="UPF0102 PROTEIN YRAN"/>
    <property type="match status" value="1"/>
</dbReference>
<evidence type="ECO:0000256" key="1">
    <source>
        <dbReference type="ARBA" id="ARBA00006738"/>
    </source>
</evidence>
<evidence type="ECO:0000313" key="3">
    <source>
        <dbReference type="EMBL" id="TSH95127.1"/>
    </source>
</evidence>
<comment type="similarity">
    <text evidence="1 2">Belongs to the UPF0102 family.</text>
</comment>